<dbReference type="SUPFAM" id="SSF50494">
    <property type="entry name" value="Trypsin-like serine proteases"/>
    <property type="match status" value="1"/>
</dbReference>
<dbReference type="GO" id="GO:0004252">
    <property type="term" value="F:serine-type endopeptidase activity"/>
    <property type="evidence" value="ECO:0007669"/>
    <property type="project" value="InterPro"/>
</dbReference>
<dbReference type="AlphaFoldDB" id="A0A545U692"/>
<comment type="similarity">
    <text evidence="4">Belongs to the peptidase S1C family.</text>
</comment>
<evidence type="ECO:0000313" key="18">
    <source>
        <dbReference type="EMBL" id="TQV84989.1"/>
    </source>
</evidence>
<dbReference type="InterPro" id="IPR009003">
    <property type="entry name" value="Peptidase_S1_PA"/>
</dbReference>
<dbReference type="RefSeq" id="WP_142933617.1">
    <property type="nucleotide sequence ID" value="NZ_ML660169.1"/>
</dbReference>
<sequence length="457" mass="49483">MKPIKIIVPLLILIIIQYFYFENKLENAQKQTAEFSKPSTESTKTTLQLPAFSDLAEQAKQSVVSIEVSSGETRRRVDGMGSGFVISEDGYLLTNNHVTDGARDIVVKLADGSEHNAELVGSDADTDLSLLKIDVAGLKPFEFGNVENTKVGSWVVAIGAPFGFEQTVTAGIVSAKGRSVGEQYVPYIQTDVAINVGNSGGPLINMDGKVIGINSKIVSTFGGSLGLSFAIPIDLAVDVVNQLKTNGKVKRGFLGVGYQEVTREIAESFSLKRNRGALINGVSRNSPADKGGLRVGDIVTAVDGKKIINYTELPFLIGRLRPGMETELSIIRDGEHETLKLIIGSRDPQERVTYEQPVLEPEQEDNPLKIRVSDVPDDVKQALNLNEGILVEEVEEGPASQSGLRRGDIIISIQTTPMNSVSDFNNIMENLPQSRTFAVLITRPGQGTRYIVVDLDG</sequence>
<evidence type="ECO:0000256" key="13">
    <source>
        <dbReference type="ARBA" id="ARBA00023016"/>
    </source>
</evidence>
<dbReference type="OrthoDB" id="9758917at2"/>
<dbReference type="Gene3D" id="2.40.10.120">
    <property type="match status" value="1"/>
</dbReference>
<comment type="function">
    <text evidence="2">Might be efficient in the degradation of transiently denatured and unfolded proteins which accumulate in the periplasm following stress conditions.</text>
</comment>
<comment type="caution">
    <text evidence="18">The sequence shown here is derived from an EMBL/GenBank/DDBJ whole genome shotgun (WGS) entry which is preliminary data.</text>
</comment>
<evidence type="ECO:0000256" key="4">
    <source>
        <dbReference type="ARBA" id="ARBA00010541"/>
    </source>
</evidence>
<evidence type="ECO:0000256" key="11">
    <source>
        <dbReference type="ARBA" id="ARBA00022801"/>
    </source>
</evidence>
<feature type="binding site" evidence="16">
    <location>
        <position position="127"/>
    </location>
    <ligand>
        <name>substrate</name>
    </ligand>
</feature>
<dbReference type="NCBIfam" id="TIGR02037">
    <property type="entry name" value="degP_htrA_DO"/>
    <property type="match status" value="1"/>
</dbReference>
<feature type="active site" description="Charge relay system" evidence="15">
    <location>
        <position position="127"/>
    </location>
</feature>
<evidence type="ECO:0000256" key="16">
    <source>
        <dbReference type="PIRSR" id="PIRSR611782-2"/>
    </source>
</evidence>
<dbReference type="InterPro" id="IPR001478">
    <property type="entry name" value="PDZ"/>
</dbReference>
<evidence type="ECO:0000259" key="17">
    <source>
        <dbReference type="PROSITE" id="PS50106"/>
    </source>
</evidence>
<feature type="active site" description="Charge relay system" evidence="15">
    <location>
        <position position="199"/>
    </location>
</feature>
<proteinExistence type="inferred from homology"/>
<evidence type="ECO:0000256" key="6">
    <source>
        <dbReference type="ARBA" id="ARBA00013958"/>
    </source>
</evidence>
<evidence type="ECO:0000313" key="19">
    <source>
        <dbReference type="Proteomes" id="UP000315439"/>
    </source>
</evidence>
<dbReference type="Gene3D" id="2.30.42.10">
    <property type="match status" value="2"/>
</dbReference>
<dbReference type="InterPro" id="IPR001940">
    <property type="entry name" value="Peptidase_S1C"/>
</dbReference>
<accession>A0A545U692</accession>
<evidence type="ECO:0000256" key="5">
    <source>
        <dbReference type="ARBA" id="ARBA00013035"/>
    </source>
</evidence>
<keyword evidence="8" id="KW-0732">Signal</keyword>
<evidence type="ECO:0000256" key="2">
    <source>
        <dbReference type="ARBA" id="ARBA00002610"/>
    </source>
</evidence>
<keyword evidence="19" id="KW-1185">Reference proteome</keyword>
<dbReference type="Pfam" id="PF13365">
    <property type="entry name" value="Trypsin_2"/>
    <property type="match status" value="1"/>
</dbReference>
<evidence type="ECO:0000256" key="12">
    <source>
        <dbReference type="ARBA" id="ARBA00022825"/>
    </source>
</evidence>
<evidence type="ECO:0000256" key="15">
    <source>
        <dbReference type="PIRSR" id="PIRSR611782-1"/>
    </source>
</evidence>
<feature type="binding site" evidence="16">
    <location>
        <position position="97"/>
    </location>
    <ligand>
        <name>substrate</name>
    </ligand>
</feature>
<dbReference type="PRINTS" id="PR00834">
    <property type="entry name" value="PROTEASES2C"/>
</dbReference>
<feature type="binding site" evidence="16">
    <location>
        <begin position="197"/>
        <end position="199"/>
    </location>
    <ligand>
        <name>substrate</name>
    </ligand>
</feature>
<keyword evidence="7" id="KW-0645">Protease</keyword>
<dbReference type="CDD" id="cd10839">
    <property type="entry name" value="cpPDZ1_DegP-like"/>
    <property type="match status" value="1"/>
</dbReference>
<organism evidence="18 19">
    <name type="scientific">Aliikangiella coralliicola</name>
    <dbReference type="NCBI Taxonomy" id="2592383"/>
    <lineage>
        <taxon>Bacteria</taxon>
        <taxon>Pseudomonadati</taxon>
        <taxon>Pseudomonadota</taxon>
        <taxon>Gammaproteobacteria</taxon>
        <taxon>Oceanospirillales</taxon>
        <taxon>Pleioneaceae</taxon>
        <taxon>Aliikangiella</taxon>
    </lineage>
</organism>
<keyword evidence="13" id="KW-0346">Stress response</keyword>
<evidence type="ECO:0000256" key="8">
    <source>
        <dbReference type="ARBA" id="ARBA00022729"/>
    </source>
</evidence>
<dbReference type="SUPFAM" id="SSF50156">
    <property type="entry name" value="PDZ domain-like"/>
    <property type="match status" value="2"/>
</dbReference>
<comment type="catalytic activity">
    <reaction evidence="1">
        <text>Acts on substrates that are at least partially unfolded. The cleavage site P1 residue is normally between a pair of hydrophobic residues, such as Val-|-Val.</text>
        <dbReference type="EC" id="3.4.21.107"/>
    </reaction>
</comment>
<evidence type="ECO:0000256" key="14">
    <source>
        <dbReference type="ARBA" id="ARBA00032850"/>
    </source>
</evidence>
<keyword evidence="12" id="KW-0720">Serine protease</keyword>
<dbReference type="SMART" id="SM00228">
    <property type="entry name" value="PDZ"/>
    <property type="match status" value="2"/>
</dbReference>
<dbReference type="PANTHER" id="PTHR22939">
    <property type="entry name" value="SERINE PROTEASE FAMILY S1C HTRA-RELATED"/>
    <property type="match status" value="1"/>
</dbReference>
<gene>
    <name evidence="18" type="ORF">FLL46_21610</name>
</gene>
<dbReference type="InterPro" id="IPR036034">
    <property type="entry name" value="PDZ_sf"/>
</dbReference>
<keyword evidence="9" id="KW-0677">Repeat</keyword>
<keyword evidence="10" id="KW-0574">Periplasm</keyword>
<dbReference type="Pfam" id="PF13180">
    <property type="entry name" value="PDZ_2"/>
    <property type="match status" value="2"/>
</dbReference>
<dbReference type="InterPro" id="IPR011782">
    <property type="entry name" value="Pept_S1C_Do"/>
</dbReference>
<evidence type="ECO:0000256" key="9">
    <source>
        <dbReference type="ARBA" id="ARBA00022737"/>
    </source>
</evidence>
<evidence type="ECO:0000256" key="3">
    <source>
        <dbReference type="ARBA" id="ARBA00004418"/>
    </source>
</evidence>
<evidence type="ECO:0000256" key="1">
    <source>
        <dbReference type="ARBA" id="ARBA00001772"/>
    </source>
</evidence>
<reference evidence="18 19" key="1">
    <citation type="submission" date="2019-07" db="EMBL/GenBank/DDBJ databases">
        <title>Draft genome for Aliikangiella sp. M105.</title>
        <authorList>
            <person name="Wang G."/>
        </authorList>
    </citation>
    <scope>NUCLEOTIDE SEQUENCE [LARGE SCALE GENOMIC DNA]</scope>
    <source>
        <strain evidence="18 19">M105</strain>
    </source>
</reference>
<dbReference type="PROSITE" id="PS50106">
    <property type="entry name" value="PDZ"/>
    <property type="match status" value="2"/>
</dbReference>
<feature type="domain" description="PDZ" evidence="17">
    <location>
        <begin position="357"/>
        <end position="422"/>
    </location>
</feature>
<dbReference type="Proteomes" id="UP000315439">
    <property type="component" value="Unassembled WGS sequence"/>
</dbReference>
<dbReference type="GO" id="GO:0006508">
    <property type="term" value="P:proteolysis"/>
    <property type="evidence" value="ECO:0007669"/>
    <property type="project" value="UniProtKB-KW"/>
</dbReference>
<dbReference type="EC" id="3.4.21.107" evidence="5"/>
<evidence type="ECO:0000256" key="10">
    <source>
        <dbReference type="ARBA" id="ARBA00022764"/>
    </source>
</evidence>
<feature type="active site" description="Charge relay system" evidence="15">
    <location>
        <position position="97"/>
    </location>
</feature>
<comment type="subcellular location">
    <subcellularLocation>
        <location evidence="3">Periplasm</location>
    </subcellularLocation>
</comment>
<keyword evidence="11" id="KW-0378">Hydrolase</keyword>
<feature type="domain" description="PDZ" evidence="17">
    <location>
        <begin position="248"/>
        <end position="311"/>
    </location>
</feature>
<dbReference type="PANTHER" id="PTHR22939:SF130">
    <property type="entry name" value="PERIPLASMIC SERINE ENDOPROTEASE DEGP-LIKE-RELATED"/>
    <property type="match status" value="1"/>
</dbReference>
<evidence type="ECO:0000256" key="7">
    <source>
        <dbReference type="ARBA" id="ARBA00022670"/>
    </source>
</evidence>
<protein>
    <recommendedName>
        <fullName evidence="6">Probable periplasmic serine endoprotease DegP-like</fullName>
        <ecNumber evidence="5">3.4.21.107</ecNumber>
    </recommendedName>
    <alternativeName>
        <fullName evidence="14">Protease Do</fullName>
    </alternativeName>
</protein>
<dbReference type="EMBL" id="VIKS01000013">
    <property type="protein sequence ID" value="TQV84989.1"/>
    <property type="molecule type" value="Genomic_DNA"/>
</dbReference>
<name>A0A545U692_9GAMM</name>